<protein>
    <submittedName>
        <fullName evidence="2">Uncharacterized protein</fullName>
    </submittedName>
</protein>
<evidence type="ECO:0000313" key="3">
    <source>
        <dbReference type="Proteomes" id="UP001447188"/>
    </source>
</evidence>
<feature type="compositionally biased region" description="Pro residues" evidence="1">
    <location>
        <begin position="877"/>
        <end position="887"/>
    </location>
</feature>
<organism evidence="2 3">
    <name type="scientific">Discina gigas</name>
    <dbReference type="NCBI Taxonomy" id="1032678"/>
    <lineage>
        <taxon>Eukaryota</taxon>
        <taxon>Fungi</taxon>
        <taxon>Dikarya</taxon>
        <taxon>Ascomycota</taxon>
        <taxon>Pezizomycotina</taxon>
        <taxon>Pezizomycetes</taxon>
        <taxon>Pezizales</taxon>
        <taxon>Discinaceae</taxon>
        <taxon>Discina</taxon>
    </lineage>
</organism>
<accession>A0ABR3G622</accession>
<sequence length="1075" mass="121016">MGQSTPNPRHLTIDHGQNMINPVPMLKQGEQQLYSYCVPCLQPGEYNIDVTQTIVADTEKTTVENTRILNSKKKFTVVAPRYTLPPGSIHSMDPAPGSGDVAKTLPHVVLNDPHLPWERQAREVGSNPGDDPVPWLAVLLFTRKELELKESFLEKTFPNDIDISQNTTMAIKMTIDKVPRTNKIVTPIPMPDHGKCATTDVIFLDSKLFTSLVTTYVKGKPLEGQKLADVSRYKYLAHVRVVSTKGMVIDNITGEASFSVVISHRVGPLGIKEDTPMVVHLVSIEGVEKMEMSSLRDAEFVALSSLHSWTYTCLDPRFHDPFVMFQHLGNTLDLLRAPREINLRMKNRRIRQRLTDGYSLVRYITQTGEETVAFTRGPLTPTTVKHPLRPNWGVSTFGTDLQIFDTELGIMDITYSSAWELGKALALADQPFAAALSRIRTQILDVAVNHSKMEAIRKNNPDGYKTSAESLKSLTETMFQLSKLVKSTKPTTRSQSSPGQTAGLPLGSEKFIRTIDKNCKLAVESLSTGTNKKIYNEFNTPSSTDWMLVFSWILDRMYLDNIPAHYLITDPTHLPRESLRFFHIDANWVDALVDGALSIANHVQCYDGRIRTVIKEMVNIYLETEPPGLKYLPQIPTYGFLLRSNLCSLFPDLVVEPAAKVPKTSGNNIPAPILYHKNLDDGVMLCLLDRVPSTEFESLTFTQPPHQQTFSAGSQINELELEVAYKRPYTDKVYEDSTKDDIMKCYNKPENVSSAIFLWKNEHSDIRTLLFPALADKVFKFNRDKIGHEKFTDTSPGSALMGFQLGTDIFKLRIDLEDKLKDLQPTAPLGVRFLLFLDPVPKKPVDHSVDKRREPVASSFHNRGHPPLKARSTLESPPIPRPVTPPSPKKLSRWIHYPIFKYQLYSVHSPKKHLLSTTYERDPPKSSEQDRFTTYEQDLVFSIVLESGGGNHMDLEKLVLSVPLGAAGACCPTLMKDYTGRVKMLGNLRFNVLAQLSDDTLTLTVLPRSVNQKVAIGHVDEMSFLMSLVKVNTHSDPKAVVTILVEEKYKDPKITLKSKFTVRLRQEKRDEDITL</sequence>
<feature type="region of interest" description="Disordered" evidence="1">
    <location>
        <begin position="846"/>
        <end position="887"/>
    </location>
</feature>
<dbReference type="Proteomes" id="UP001447188">
    <property type="component" value="Unassembled WGS sequence"/>
</dbReference>
<evidence type="ECO:0000313" key="2">
    <source>
        <dbReference type="EMBL" id="KAL0631397.1"/>
    </source>
</evidence>
<evidence type="ECO:0000256" key="1">
    <source>
        <dbReference type="SAM" id="MobiDB-lite"/>
    </source>
</evidence>
<name>A0ABR3G622_9PEZI</name>
<dbReference type="EMBL" id="JBBBZM010000255">
    <property type="protein sequence ID" value="KAL0631397.1"/>
    <property type="molecule type" value="Genomic_DNA"/>
</dbReference>
<keyword evidence="3" id="KW-1185">Reference proteome</keyword>
<proteinExistence type="predicted"/>
<reference evidence="2 3" key="1">
    <citation type="submission" date="2024-02" db="EMBL/GenBank/DDBJ databases">
        <title>Discinaceae phylogenomics.</title>
        <authorList>
            <person name="Dirks A.C."/>
            <person name="James T.Y."/>
        </authorList>
    </citation>
    <scope>NUCLEOTIDE SEQUENCE [LARGE SCALE GENOMIC DNA]</scope>
    <source>
        <strain evidence="2 3">ACD0624</strain>
    </source>
</reference>
<feature type="compositionally biased region" description="Basic and acidic residues" evidence="1">
    <location>
        <begin position="846"/>
        <end position="855"/>
    </location>
</feature>
<comment type="caution">
    <text evidence="2">The sequence shown here is derived from an EMBL/GenBank/DDBJ whole genome shotgun (WGS) entry which is preliminary data.</text>
</comment>
<gene>
    <name evidence="2" type="ORF">Q9L58_009740</name>
</gene>